<protein>
    <submittedName>
        <fullName evidence="1">Uncharacterized protein</fullName>
    </submittedName>
</protein>
<dbReference type="RefSeq" id="WP_133618482.1">
    <property type="nucleotide sequence ID" value="NZ_SOEB01000016.1"/>
</dbReference>
<dbReference type="InterPro" id="IPR045389">
    <property type="entry name" value="DUF6522"/>
</dbReference>
<evidence type="ECO:0000313" key="2">
    <source>
        <dbReference type="Proteomes" id="UP000295484"/>
    </source>
</evidence>
<dbReference type="EMBL" id="SOEB01000016">
    <property type="protein sequence ID" value="TDX26897.1"/>
    <property type="molecule type" value="Genomic_DNA"/>
</dbReference>
<evidence type="ECO:0000313" key="1">
    <source>
        <dbReference type="EMBL" id="TDX26897.1"/>
    </source>
</evidence>
<sequence length="91" mass="10017">MTQVERDGAGFVVPAILLAEAFGLTESDVRESMRTGALTSICEAGVGTDAGRWRLTFRYINRACRFTVDEAGTILSSSRFPVRDRSSDLER</sequence>
<reference evidence="1 2" key="1">
    <citation type="submission" date="2019-03" db="EMBL/GenBank/DDBJ databases">
        <title>Genomic Encyclopedia of Type Strains, Phase IV (KMG-IV): sequencing the most valuable type-strain genomes for metagenomic binning, comparative biology and taxonomic classification.</title>
        <authorList>
            <person name="Goeker M."/>
        </authorList>
    </citation>
    <scope>NUCLEOTIDE SEQUENCE [LARGE SCALE GENOMIC DNA]</scope>
    <source>
        <strain evidence="1 2">JA181</strain>
    </source>
</reference>
<organism evidence="1 2">
    <name type="scientific">Rhodovulum visakhapatnamense</name>
    <dbReference type="NCBI Taxonomy" id="364297"/>
    <lineage>
        <taxon>Bacteria</taxon>
        <taxon>Pseudomonadati</taxon>
        <taxon>Pseudomonadota</taxon>
        <taxon>Alphaproteobacteria</taxon>
        <taxon>Rhodobacterales</taxon>
        <taxon>Paracoccaceae</taxon>
        <taxon>Rhodovulum</taxon>
    </lineage>
</organism>
<proteinExistence type="predicted"/>
<comment type="caution">
    <text evidence="1">The sequence shown here is derived from an EMBL/GenBank/DDBJ whole genome shotgun (WGS) entry which is preliminary data.</text>
</comment>
<gene>
    <name evidence="1" type="ORF">EV657_11677</name>
</gene>
<accession>A0A4R8FTW7</accession>
<name>A0A4R8FTW7_9RHOB</name>
<dbReference type="Proteomes" id="UP000295484">
    <property type="component" value="Unassembled WGS sequence"/>
</dbReference>
<dbReference type="AlphaFoldDB" id="A0A4R8FTW7"/>
<dbReference type="Pfam" id="PF20132">
    <property type="entry name" value="DUF6522"/>
    <property type="match status" value="1"/>
</dbReference>